<evidence type="ECO:0000313" key="2">
    <source>
        <dbReference type="EMBL" id="SDK76027.1"/>
    </source>
</evidence>
<dbReference type="AlphaFoldDB" id="A0A1G9EIM8"/>
<name>A0A1G9EIM8_9BACL</name>
<evidence type="ECO:0000313" key="3">
    <source>
        <dbReference type="Proteomes" id="UP000199050"/>
    </source>
</evidence>
<dbReference type="RefSeq" id="WP_090719309.1">
    <property type="nucleotide sequence ID" value="NZ_CBCSKY010000057.1"/>
</dbReference>
<reference evidence="3" key="1">
    <citation type="submission" date="2016-10" db="EMBL/GenBank/DDBJ databases">
        <authorList>
            <person name="Varghese N."/>
            <person name="Submissions S."/>
        </authorList>
    </citation>
    <scope>NUCLEOTIDE SEQUENCE [LARGE SCALE GENOMIC DNA]</scope>
    <source>
        <strain evidence="3">CGMCC 1.11012</strain>
    </source>
</reference>
<organism evidence="2 3">
    <name type="scientific">Paenibacillus typhae</name>
    <dbReference type="NCBI Taxonomy" id="1174501"/>
    <lineage>
        <taxon>Bacteria</taxon>
        <taxon>Bacillati</taxon>
        <taxon>Bacillota</taxon>
        <taxon>Bacilli</taxon>
        <taxon>Bacillales</taxon>
        <taxon>Paenibacillaceae</taxon>
        <taxon>Paenibacillus</taxon>
    </lineage>
</organism>
<dbReference type="STRING" id="1174501.SAMN05216192_15334"/>
<dbReference type="Proteomes" id="UP000199050">
    <property type="component" value="Unassembled WGS sequence"/>
</dbReference>
<gene>
    <name evidence="2" type="ORF">SAMN05216192_15334</name>
</gene>
<evidence type="ECO:0000256" key="1">
    <source>
        <dbReference type="SAM" id="Phobius"/>
    </source>
</evidence>
<accession>A0A1G9EIM8</accession>
<feature type="transmembrane region" description="Helical" evidence="1">
    <location>
        <begin position="67"/>
        <end position="85"/>
    </location>
</feature>
<dbReference type="OrthoDB" id="2612028at2"/>
<keyword evidence="1" id="KW-1133">Transmembrane helix</keyword>
<dbReference type="EMBL" id="FNDX01000053">
    <property type="protein sequence ID" value="SDK76027.1"/>
    <property type="molecule type" value="Genomic_DNA"/>
</dbReference>
<sequence length="122" mass="13667">MLAKKDGISLFALIVALILINIFGTELESRMWDNFTLIANCFLAQGIFITLLNVFRASNNRKPSVGLILLALLTGFITVVLIITAETTLMNQLLFIFIQAMITYAEAYLLRKELKGENGRQI</sequence>
<keyword evidence="3" id="KW-1185">Reference proteome</keyword>
<proteinExistence type="predicted"/>
<feature type="transmembrane region" description="Helical" evidence="1">
    <location>
        <begin position="37"/>
        <end position="55"/>
    </location>
</feature>
<keyword evidence="1" id="KW-0812">Transmembrane</keyword>
<protein>
    <submittedName>
        <fullName evidence="2">Uncharacterized protein</fullName>
    </submittedName>
</protein>
<feature type="transmembrane region" description="Helical" evidence="1">
    <location>
        <begin position="91"/>
        <end position="110"/>
    </location>
</feature>
<feature type="transmembrane region" description="Helical" evidence="1">
    <location>
        <begin position="7"/>
        <end position="25"/>
    </location>
</feature>
<keyword evidence="1" id="KW-0472">Membrane</keyword>